<proteinExistence type="predicted"/>
<reference evidence="2 3" key="1">
    <citation type="submission" date="2018-09" db="EMBL/GenBank/DDBJ databases">
        <title>Genomic investigation of the strawberry pathogen Phytophthora fragariae indicates pathogenicity is determined by transcriptional variation in three key races.</title>
        <authorList>
            <person name="Adams T.M."/>
            <person name="Armitage A.D."/>
            <person name="Sobczyk M.K."/>
            <person name="Bates H.J."/>
            <person name="Dunwell J.M."/>
            <person name="Nellist C.F."/>
            <person name="Harrison R.J."/>
        </authorList>
    </citation>
    <scope>NUCLEOTIDE SEQUENCE [LARGE SCALE GENOMIC DNA]</scope>
    <source>
        <strain evidence="2 3">SCRP324</strain>
    </source>
</reference>
<feature type="compositionally biased region" description="Acidic residues" evidence="1">
    <location>
        <begin position="334"/>
        <end position="346"/>
    </location>
</feature>
<evidence type="ECO:0000313" key="2">
    <source>
        <dbReference type="EMBL" id="KAE9013328.1"/>
    </source>
</evidence>
<feature type="compositionally biased region" description="Low complexity" evidence="1">
    <location>
        <begin position="318"/>
        <end position="333"/>
    </location>
</feature>
<feature type="compositionally biased region" description="Acidic residues" evidence="1">
    <location>
        <begin position="255"/>
        <end position="282"/>
    </location>
</feature>
<gene>
    <name evidence="2" type="ORF">PR002_g14544</name>
</gene>
<feature type="region of interest" description="Disordered" evidence="1">
    <location>
        <begin position="168"/>
        <end position="404"/>
    </location>
</feature>
<dbReference type="PANTHER" id="PTHR33324">
    <property type="entry name" value="EXPRESSED PROTEIN"/>
    <property type="match status" value="1"/>
</dbReference>
<feature type="compositionally biased region" description="Basic and acidic residues" evidence="1">
    <location>
        <begin position="189"/>
        <end position="211"/>
    </location>
</feature>
<name>A0A6A3L5U4_9STRA</name>
<sequence>MGRDTKQRVRVRTNQVWSTDKASAAAPSSEDVVLAWLTTPGNMERWRGGRTSKLDLSEEIVRGLEANGIVTRSAVGVYEKIRYLEGGFITATADLIVKKKLNEFLRGEASAEVEKEIGWSASLYRELVPVFGKEVTGKKLPMVTVPERAPVTRAREVMASAAAVRAALGSANNKNKSPGTKNQKNAAGKWKENLEKSRAQEARPVEVKKEGVAAANGGGNEKERAPAAKEAEAGAGVGGSGDGGVQVQKKKAEENDVEEEENEEEDEQSEESEEEAGADDEDREKQKEGDGEEDDEDAEEEDEEEEEETEEIPEQGNAEAKVSSADAASSSSDSESEEDNEAEDAATDAKGDSDDEEVDAEMEDPDKEESDLDPAHTPRKRPTSDPSPAAKRYRRSSAVTRDLERETFIERAKQEQAQRQELFELERAKVECELQAKRVQLMMERSLARKTLLSAGVDPAEVDRVLPL</sequence>
<feature type="compositionally biased region" description="Polar residues" evidence="1">
    <location>
        <begin position="172"/>
        <end position="185"/>
    </location>
</feature>
<organism evidence="2 3">
    <name type="scientific">Phytophthora rubi</name>
    <dbReference type="NCBI Taxonomy" id="129364"/>
    <lineage>
        <taxon>Eukaryota</taxon>
        <taxon>Sar</taxon>
        <taxon>Stramenopiles</taxon>
        <taxon>Oomycota</taxon>
        <taxon>Peronosporomycetes</taxon>
        <taxon>Peronosporales</taxon>
        <taxon>Peronosporaceae</taxon>
        <taxon>Phytophthora</taxon>
    </lineage>
</organism>
<dbReference type="Proteomes" id="UP000435112">
    <property type="component" value="Unassembled WGS sequence"/>
</dbReference>
<dbReference type="EMBL" id="QXFU01001014">
    <property type="protein sequence ID" value="KAE9013328.1"/>
    <property type="molecule type" value="Genomic_DNA"/>
</dbReference>
<dbReference type="AlphaFoldDB" id="A0A6A3L5U4"/>
<feature type="compositionally biased region" description="Acidic residues" evidence="1">
    <location>
        <begin position="290"/>
        <end position="313"/>
    </location>
</feature>
<feature type="compositionally biased region" description="Gly residues" evidence="1">
    <location>
        <begin position="235"/>
        <end position="244"/>
    </location>
</feature>
<protein>
    <submittedName>
        <fullName evidence="2">Uncharacterized protein</fullName>
    </submittedName>
</protein>
<feature type="compositionally biased region" description="Acidic residues" evidence="1">
    <location>
        <begin position="353"/>
        <end position="372"/>
    </location>
</feature>
<evidence type="ECO:0000256" key="1">
    <source>
        <dbReference type="SAM" id="MobiDB-lite"/>
    </source>
</evidence>
<accession>A0A6A3L5U4</accession>
<comment type="caution">
    <text evidence="2">The sequence shown here is derived from an EMBL/GenBank/DDBJ whole genome shotgun (WGS) entry which is preliminary data.</text>
</comment>
<evidence type="ECO:0000313" key="3">
    <source>
        <dbReference type="Proteomes" id="UP000435112"/>
    </source>
</evidence>
<dbReference type="PANTHER" id="PTHR33324:SF2">
    <property type="entry name" value="MYB_SANT-LIKE DNA-BINDING DOMAIN-CONTAINING PROTEIN"/>
    <property type="match status" value="1"/>
</dbReference>
<dbReference type="OrthoDB" id="129923at2759"/>
<feature type="compositionally biased region" description="Basic and acidic residues" evidence="1">
    <location>
        <begin position="220"/>
        <end position="232"/>
    </location>
</feature>